<evidence type="ECO:0000313" key="3">
    <source>
        <dbReference type="Proteomes" id="UP001398556"/>
    </source>
</evidence>
<gene>
    <name evidence="2" type="ORF">AAEO59_04060</name>
</gene>
<feature type="transmembrane region" description="Helical" evidence="1">
    <location>
        <begin position="6"/>
        <end position="23"/>
    </location>
</feature>
<keyword evidence="1" id="KW-0472">Membrane</keyword>
<evidence type="ECO:0008006" key="4">
    <source>
        <dbReference type="Google" id="ProtNLM"/>
    </source>
</evidence>
<evidence type="ECO:0000313" key="2">
    <source>
        <dbReference type="EMBL" id="MEL1240217.1"/>
    </source>
</evidence>
<keyword evidence="1" id="KW-1133">Transmembrane helix</keyword>
<keyword evidence="3" id="KW-1185">Reference proteome</keyword>
<proteinExistence type="predicted"/>
<evidence type="ECO:0000256" key="1">
    <source>
        <dbReference type="SAM" id="Phobius"/>
    </source>
</evidence>
<reference evidence="2 3" key="1">
    <citation type="submission" date="2024-04" db="EMBL/GenBank/DDBJ databases">
        <title>Flavobacterium sp. DGU99 16S ribosomal RNA gene Genome sequencing and assembly.</title>
        <authorList>
            <person name="Park S."/>
        </authorList>
    </citation>
    <scope>NUCLEOTIDE SEQUENCE [LARGE SCALE GENOMIC DNA]</scope>
    <source>
        <strain evidence="2 3">DGU99</strain>
    </source>
</reference>
<comment type="caution">
    <text evidence="2">The sequence shown here is derived from an EMBL/GenBank/DDBJ whole genome shotgun (WGS) entry which is preliminary data.</text>
</comment>
<dbReference type="RefSeq" id="WP_341699462.1">
    <property type="nucleotide sequence ID" value="NZ_JBBYHU010000005.1"/>
</dbReference>
<accession>A0ABU9HKI1</accession>
<keyword evidence="1" id="KW-0812">Transmembrane</keyword>
<dbReference type="EMBL" id="JBBYHU010000005">
    <property type="protein sequence ID" value="MEL1240217.1"/>
    <property type="molecule type" value="Genomic_DNA"/>
</dbReference>
<protein>
    <recommendedName>
        <fullName evidence="4">SnoaL-like protein</fullName>
    </recommendedName>
</protein>
<name>A0ABU9HKI1_9FLAO</name>
<organism evidence="2 3">
    <name type="scientific">Flavobacterium flavipallidum</name>
    <dbReference type="NCBI Taxonomy" id="3139140"/>
    <lineage>
        <taxon>Bacteria</taxon>
        <taxon>Pseudomonadati</taxon>
        <taxon>Bacteroidota</taxon>
        <taxon>Flavobacteriia</taxon>
        <taxon>Flavobacteriales</taxon>
        <taxon>Flavobacteriaceae</taxon>
        <taxon>Flavobacterium</taxon>
    </lineage>
</organism>
<sequence>MKYLINFSYFVTLFFLFTIKGISQNKTRQDSLRIAEINKTYWNEIARTVKEGDFKGYEVLCNPNAVLVVSIGNNKRSQPMTVALEHWKPGFSNTKNGITKDAVSFRFSQRIGSPTTAHETGIFCFESTNTATQKATKQYIHFEALLLKHGEKWLVEMEYQKSLATEEEWEALK</sequence>
<dbReference type="Proteomes" id="UP001398556">
    <property type="component" value="Unassembled WGS sequence"/>
</dbReference>